<dbReference type="InterPro" id="IPR051159">
    <property type="entry name" value="Hexapeptide_acetyltransf"/>
</dbReference>
<dbReference type="Proteomes" id="UP001596472">
    <property type="component" value="Unassembled WGS sequence"/>
</dbReference>
<proteinExistence type="predicted"/>
<keyword evidence="2" id="KW-0677">Repeat</keyword>
<sequence length="121" mass="12753">MSDSRILVGEMTYIGPNCFLGAHRHPLKIGRDCMIGARCYLITANHETCAKPYREQGFRGADVVIGDNVWLGCGVVVLPGVNIGDNAVVGAGAVVTKDVPAGETWAGIPARAISSVNRSQT</sequence>
<dbReference type="InterPro" id="IPR001451">
    <property type="entry name" value="Hexapep"/>
</dbReference>
<keyword evidence="5" id="KW-1185">Reference proteome</keyword>
<dbReference type="Pfam" id="PF00132">
    <property type="entry name" value="Hexapep"/>
    <property type="match status" value="1"/>
</dbReference>
<evidence type="ECO:0000256" key="1">
    <source>
        <dbReference type="ARBA" id="ARBA00022679"/>
    </source>
</evidence>
<evidence type="ECO:0000256" key="2">
    <source>
        <dbReference type="ARBA" id="ARBA00022737"/>
    </source>
</evidence>
<protein>
    <submittedName>
        <fullName evidence="4">Acyltransferase</fullName>
    </submittedName>
</protein>
<dbReference type="SUPFAM" id="SSF51161">
    <property type="entry name" value="Trimeric LpxA-like enzymes"/>
    <property type="match status" value="1"/>
</dbReference>
<dbReference type="GO" id="GO:0016746">
    <property type="term" value="F:acyltransferase activity"/>
    <property type="evidence" value="ECO:0007669"/>
    <property type="project" value="UniProtKB-KW"/>
</dbReference>
<dbReference type="Pfam" id="PF14602">
    <property type="entry name" value="Hexapep_2"/>
    <property type="match status" value="1"/>
</dbReference>
<name>A0ABW2L9U7_9BACT</name>
<dbReference type="EMBL" id="JBHTBS010000006">
    <property type="protein sequence ID" value="MFC7338098.1"/>
    <property type="molecule type" value="Genomic_DNA"/>
</dbReference>
<comment type="caution">
    <text evidence="4">The sequence shown here is derived from an EMBL/GenBank/DDBJ whole genome shotgun (WGS) entry which is preliminary data.</text>
</comment>
<dbReference type="RefSeq" id="WP_379713039.1">
    <property type="nucleotide sequence ID" value="NZ_JBHTBS010000006.1"/>
</dbReference>
<keyword evidence="3 4" id="KW-0012">Acyltransferase</keyword>
<dbReference type="PANTHER" id="PTHR23416:SF78">
    <property type="entry name" value="LIPOPOLYSACCHARIDE BIOSYNTHESIS O-ACETYL TRANSFERASE WBBJ-RELATED"/>
    <property type="match status" value="1"/>
</dbReference>
<dbReference type="InterPro" id="IPR018357">
    <property type="entry name" value="Hexapep_transf_CS"/>
</dbReference>
<evidence type="ECO:0000256" key="3">
    <source>
        <dbReference type="ARBA" id="ARBA00023315"/>
    </source>
</evidence>
<reference evidence="5" key="1">
    <citation type="journal article" date="2019" name="Int. J. Syst. Evol. Microbiol.">
        <title>The Global Catalogue of Microorganisms (GCM) 10K type strain sequencing project: providing services to taxonomists for standard genome sequencing and annotation.</title>
        <authorList>
            <consortium name="The Broad Institute Genomics Platform"/>
            <consortium name="The Broad Institute Genome Sequencing Center for Infectious Disease"/>
            <person name="Wu L."/>
            <person name="Ma J."/>
        </authorList>
    </citation>
    <scope>NUCLEOTIDE SEQUENCE [LARGE SCALE GENOMIC DNA]</scope>
    <source>
        <strain evidence="5">CGMCC 4.1467</strain>
    </source>
</reference>
<accession>A0ABW2L9U7</accession>
<evidence type="ECO:0000313" key="5">
    <source>
        <dbReference type="Proteomes" id="UP001596472"/>
    </source>
</evidence>
<evidence type="ECO:0000313" key="4">
    <source>
        <dbReference type="EMBL" id="MFC7338098.1"/>
    </source>
</evidence>
<gene>
    <name evidence="4" type="ORF">ACFQY0_12970</name>
</gene>
<dbReference type="CDD" id="cd04647">
    <property type="entry name" value="LbH_MAT_like"/>
    <property type="match status" value="1"/>
</dbReference>
<dbReference type="PANTHER" id="PTHR23416">
    <property type="entry name" value="SIALIC ACID SYNTHASE-RELATED"/>
    <property type="match status" value="1"/>
</dbReference>
<organism evidence="4 5">
    <name type="scientific">Haloferula chungangensis</name>
    <dbReference type="NCBI Taxonomy" id="1048331"/>
    <lineage>
        <taxon>Bacteria</taxon>
        <taxon>Pseudomonadati</taxon>
        <taxon>Verrucomicrobiota</taxon>
        <taxon>Verrucomicrobiia</taxon>
        <taxon>Verrucomicrobiales</taxon>
        <taxon>Verrucomicrobiaceae</taxon>
        <taxon>Haloferula</taxon>
    </lineage>
</organism>
<dbReference type="PROSITE" id="PS00101">
    <property type="entry name" value="HEXAPEP_TRANSFERASES"/>
    <property type="match status" value="1"/>
</dbReference>
<dbReference type="InterPro" id="IPR011004">
    <property type="entry name" value="Trimer_LpxA-like_sf"/>
</dbReference>
<keyword evidence="1" id="KW-0808">Transferase</keyword>
<dbReference type="Gene3D" id="2.160.10.10">
    <property type="entry name" value="Hexapeptide repeat proteins"/>
    <property type="match status" value="1"/>
</dbReference>